<gene>
    <name evidence="2" type="ORF">E9232_005574</name>
</gene>
<evidence type="ECO:0000313" key="2">
    <source>
        <dbReference type="EMBL" id="MDR6293029.1"/>
    </source>
</evidence>
<comment type="caution">
    <text evidence="2">The sequence shown here is derived from an EMBL/GenBank/DDBJ whole genome shotgun (WGS) entry which is preliminary data.</text>
</comment>
<dbReference type="Gene3D" id="3.30.420.40">
    <property type="match status" value="1"/>
</dbReference>
<keyword evidence="2" id="KW-0378">Hydrolase</keyword>
<dbReference type="EC" id="3.6.1.40" evidence="2"/>
<accession>A0ABU1JZU8</accession>
<sequence length="348" mass="37115">MESIAITEATAAGDRRRTPARSEPLYAAVDLGTNNCRLLIARRTADGFEVVDAFSRIVRLGEGVGATGRLQPAAIHRTMAALRICAGKIRRQNVILSRAVATEACRQASNFPTFRDRVRRETGIELEMIPAGEEARLAAAGCAPLLDPAVPHAIIFDIGGGSTELTWLEFDSDGHAVTLDAVSIPFGVVSLAEQHGGHEVSAETYEAMSAATMAALAEFEARNNLRGLIAQGRVQMIGSSGTVTTLAGVHLGLPRYIRSQVDGCTLTFEEARGASRMLLGLDYAARAAYPCIGRDRADLVLAGCAILEAICETWPVGRLRVGDRGVREGILFDLLAEAQRRHAAKPSG</sequence>
<dbReference type="PANTHER" id="PTHR30005">
    <property type="entry name" value="EXOPOLYPHOSPHATASE"/>
    <property type="match status" value="1"/>
</dbReference>
<organism evidence="2 3">
    <name type="scientific">Inquilinus ginsengisoli</name>
    <dbReference type="NCBI Taxonomy" id="363840"/>
    <lineage>
        <taxon>Bacteria</taxon>
        <taxon>Pseudomonadati</taxon>
        <taxon>Pseudomonadota</taxon>
        <taxon>Alphaproteobacteria</taxon>
        <taxon>Rhodospirillales</taxon>
        <taxon>Rhodospirillaceae</taxon>
        <taxon>Inquilinus</taxon>
    </lineage>
</organism>
<dbReference type="InterPro" id="IPR003695">
    <property type="entry name" value="Ppx_GppA_N"/>
</dbReference>
<dbReference type="Gene3D" id="3.30.420.150">
    <property type="entry name" value="Exopolyphosphatase. Domain 2"/>
    <property type="match status" value="1"/>
</dbReference>
<dbReference type="GO" id="GO:0004309">
    <property type="term" value="F:exopolyphosphatase activity"/>
    <property type="evidence" value="ECO:0007669"/>
    <property type="project" value="UniProtKB-EC"/>
</dbReference>
<evidence type="ECO:0000259" key="1">
    <source>
        <dbReference type="Pfam" id="PF02541"/>
    </source>
</evidence>
<dbReference type="CDD" id="cd24054">
    <property type="entry name" value="ASKHA_NBD_AaPPX-GppA_MtPPX2-like"/>
    <property type="match status" value="1"/>
</dbReference>
<dbReference type="RefSeq" id="WP_309799630.1">
    <property type="nucleotide sequence ID" value="NZ_JAVDPW010000010.1"/>
</dbReference>
<feature type="domain" description="Ppx/GppA phosphatase N-terminal" evidence="1">
    <location>
        <begin position="39"/>
        <end position="336"/>
    </location>
</feature>
<proteinExistence type="predicted"/>
<dbReference type="Proteomes" id="UP001262410">
    <property type="component" value="Unassembled WGS sequence"/>
</dbReference>
<dbReference type="InterPro" id="IPR043129">
    <property type="entry name" value="ATPase_NBD"/>
</dbReference>
<reference evidence="2 3" key="1">
    <citation type="submission" date="2023-07" db="EMBL/GenBank/DDBJ databases">
        <title>Sorghum-associated microbial communities from plants grown in Nebraska, USA.</title>
        <authorList>
            <person name="Schachtman D."/>
        </authorList>
    </citation>
    <scope>NUCLEOTIDE SEQUENCE [LARGE SCALE GENOMIC DNA]</scope>
    <source>
        <strain evidence="2 3">584</strain>
    </source>
</reference>
<evidence type="ECO:0000313" key="3">
    <source>
        <dbReference type="Proteomes" id="UP001262410"/>
    </source>
</evidence>
<name>A0ABU1JZU8_9PROT</name>
<dbReference type="SUPFAM" id="SSF53067">
    <property type="entry name" value="Actin-like ATPase domain"/>
    <property type="match status" value="2"/>
</dbReference>
<dbReference type="EC" id="3.6.1.11" evidence="2"/>
<dbReference type="Pfam" id="PF02541">
    <property type="entry name" value="Ppx-GppA"/>
    <property type="match status" value="1"/>
</dbReference>
<keyword evidence="3" id="KW-1185">Reference proteome</keyword>
<dbReference type="GO" id="GO:0008894">
    <property type="term" value="F:guanosine-5'-triphosphate,3'-diphosphate diphosphatase activity"/>
    <property type="evidence" value="ECO:0007669"/>
    <property type="project" value="UniProtKB-EC"/>
</dbReference>
<dbReference type="PANTHER" id="PTHR30005:SF0">
    <property type="entry name" value="RETROGRADE REGULATION PROTEIN 2"/>
    <property type="match status" value="1"/>
</dbReference>
<dbReference type="EMBL" id="JAVDPW010000010">
    <property type="protein sequence ID" value="MDR6293029.1"/>
    <property type="molecule type" value="Genomic_DNA"/>
</dbReference>
<protein>
    <submittedName>
        <fullName evidence="2">Exopolyphosphatase/guanosine-5'-triphosphate, 3'-diphosphate pyrophosphatase</fullName>
        <ecNumber evidence="2">3.6.1.11</ecNumber>
        <ecNumber evidence="2">3.6.1.40</ecNumber>
    </submittedName>
</protein>
<dbReference type="InterPro" id="IPR050273">
    <property type="entry name" value="GppA/Ppx_hydrolase"/>
</dbReference>